<evidence type="ECO:0000256" key="6">
    <source>
        <dbReference type="ARBA" id="ARBA00022989"/>
    </source>
</evidence>
<keyword evidence="11" id="KW-0732">Signal</keyword>
<dbReference type="Pfam" id="PF04420">
    <property type="entry name" value="CHD5"/>
    <property type="match status" value="1"/>
</dbReference>
<comment type="similarity">
    <text evidence="1 9">Belongs to the WRB/GET1 family.</text>
</comment>
<feature type="transmembrane region" description="Helical" evidence="10">
    <location>
        <begin position="143"/>
        <end position="167"/>
    </location>
</feature>
<dbReference type="GO" id="GO:0043495">
    <property type="term" value="F:protein-membrane adaptor activity"/>
    <property type="evidence" value="ECO:0007669"/>
    <property type="project" value="TreeGrafter"/>
</dbReference>
<dbReference type="OrthoDB" id="69461at2759"/>
<protein>
    <recommendedName>
        <fullName evidence="9">Golgi to ER traffic protein 1</fullName>
    </recommendedName>
    <alternativeName>
        <fullName evidence="9">Guided entry of tail-anchored proteins 1</fullName>
    </alternativeName>
</protein>
<dbReference type="PANTHER" id="PTHR42650:SF1">
    <property type="entry name" value="GUIDED ENTRY OF TAIL-ANCHORED PROTEINS FACTOR 1"/>
    <property type="match status" value="1"/>
</dbReference>
<keyword evidence="2 9" id="KW-0813">Transport</keyword>
<reference evidence="12 13" key="1">
    <citation type="submission" date="2018-03" db="EMBL/GenBank/DDBJ databases">
        <title>Candida pseudohaemulonii genome assembly and annotation.</title>
        <authorList>
            <person name="Munoz J.F."/>
            <person name="Gade L.G."/>
            <person name="Chow N.A."/>
            <person name="Litvintseva A.P."/>
            <person name="Loparev V.N."/>
            <person name="Cuomo C.A."/>
        </authorList>
    </citation>
    <scope>NUCLEOTIDE SEQUENCE [LARGE SCALE GENOMIC DNA]</scope>
    <source>
        <strain evidence="12 13">B12108</strain>
    </source>
</reference>
<feature type="topological domain" description="Lumenal" evidence="9">
    <location>
        <begin position="1"/>
        <end position="9"/>
    </location>
</feature>
<dbReference type="PANTHER" id="PTHR42650">
    <property type="entry name" value="TAIL-ANCHORED PROTEIN INSERTION RECEPTOR WRB"/>
    <property type="match status" value="1"/>
</dbReference>
<comment type="caution">
    <text evidence="12">The sequence shown here is derived from an EMBL/GenBank/DDBJ whole genome shotgun (WGS) entry which is preliminary data.</text>
</comment>
<keyword evidence="8 9" id="KW-0472">Membrane</keyword>
<dbReference type="GO" id="GO:0005789">
    <property type="term" value="C:endoplasmic reticulum membrane"/>
    <property type="evidence" value="ECO:0007669"/>
    <property type="project" value="UniProtKB-SubCell"/>
</dbReference>
<feature type="chain" id="PRO_5015131095" description="Golgi to ER traffic protein 1" evidence="11">
    <location>
        <begin position="26"/>
        <end position="207"/>
    </location>
</feature>
<dbReference type="GO" id="GO:0000139">
    <property type="term" value="C:Golgi membrane"/>
    <property type="evidence" value="ECO:0007669"/>
    <property type="project" value="UniProtKB-SubCell"/>
</dbReference>
<evidence type="ECO:0000256" key="8">
    <source>
        <dbReference type="ARBA" id="ARBA00023136"/>
    </source>
</evidence>
<feature type="topological domain" description="Cytoplasmic" evidence="9">
    <location>
        <begin position="179"/>
        <end position="207"/>
    </location>
</feature>
<keyword evidence="3 9" id="KW-0812">Transmembrane</keyword>
<evidence type="ECO:0000256" key="2">
    <source>
        <dbReference type="ARBA" id="ARBA00022448"/>
    </source>
</evidence>
<dbReference type="GO" id="GO:0043529">
    <property type="term" value="C:GET complex"/>
    <property type="evidence" value="ECO:0007669"/>
    <property type="project" value="UniProtKB-UniRule"/>
</dbReference>
<keyword evidence="4 9" id="KW-0256">Endoplasmic reticulum</keyword>
<sequence>MLDLKPLSILLFVFVALLLKTIVKSVGKANIENAAWNLYTSIASKAGHAQFLELSKRRAELVEINKQRKAVSAQDEYAKWTKLNRQFDKLNGEVSNLTDAVSAEKLKFTKAIGVLISLLTAAPVWFSRVWYRKAILFYFPPGVFPYYVEWVLALPFVTIGGVGLTIWMMAVNSVLGSVALIVLFYLLPLVDAPVKQDPKEDSPVKAE</sequence>
<dbReference type="InterPro" id="IPR028945">
    <property type="entry name" value="Get1"/>
</dbReference>
<evidence type="ECO:0000256" key="7">
    <source>
        <dbReference type="ARBA" id="ARBA00023054"/>
    </source>
</evidence>
<feature type="signal peptide" evidence="11">
    <location>
        <begin position="1"/>
        <end position="25"/>
    </location>
</feature>
<dbReference type="GO" id="GO:0071816">
    <property type="term" value="P:tail-anchored membrane protein insertion into ER membrane"/>
    <property type="evidence" value="ECO:0007669"/>
    <property type="project" value="InterPro"/>
</dbReference>
<evidence type="ECO:0000256" key="4">
    <source>
        <dbReference type="ARBA" id="ARBA00022824"/>
    </source>
</evidence>
<comment type="subcellular location">
    <subcellularLocation>
        <location evidence="9">Endoplasmic reticulum membrane</location>
        <topology evidence="9">Multi-pass membrane protein</topology>
    </subcellularLocation>
    <subcellularLocation>
        <location evidence="9">Golgi apparatus membrane</location>
        <topology evidence="9">Multi-pass membrane protein</topology>
    </subcellularLocation>
</comment>
<dbReference type="GO" id="GO:0016192">
    <property type="term" value="P:vesicle-mediated transport"/>
    <property type="evidence" value="ECO:0007669"/>
    <property type="project" value="UniProtKB-KW"/>
</dbReference>
<evidence type="ECO:0000256" key="11">
    <source>
        <dbReference type="SAM" id="SignalP"/>
    </source>
</evidence>
<evidence type="ECO:0000313" key="12">
    <source>
        <dbReference type="EMBL" id="PSK41555.1"/>
    </source>
</evidence>
<keyword evidence="5 9" id="KW-0931">ER-Golgi transport</keyword>
<dbReference type="InterPro" id="IPR027538">
    <property type="entry name" value="Get1_fungi"/>
</dbReference>
<dbReference type="AlphaFoldDB" id="A0A2P7Z015"/>
<proteinExistence type="inferred from homology"/>
<dbReference type="EMBL" id="PYFQ01000001">
    <property type="protein sequence ID" value="PSK41555.1"/>
    <property type="molecule type" value="Genomic_DNA"/>
</dbReference>
<accession>A0A2P7Z015</accession>
<keyword evidence="9" id="KW-0333">Golgi apparatus</keyword>
<comment type="function">
    <text evidence="9">Required for the post-translational delivery of tail-anchored (TA) proteins to the endoplasmic reticulum. Together with GET2, acts as a membrane receptor for soluble GET3, which recognizes and selectively binds the transmembrane domain of TA proteins in the cytosol. The GET complex cooperates with the HDEL receptor ERD2 to mediate the ATP-dependent retrieval of resident ER proteins that contain a C-terminal H-D-E-L retention signal from the Golgi to the ER.</text>
</comment>
<evidence type="ECO:0000256" key="9">
    <source>
        <dbReference type="HAMAP-Rule" id="MF_03113"/>
    </source>
</evidence>
<name>A0A2P7Z015_9ASCO</name>
<comment type="subunit">
    <text evidence="9">Component of the Golgi to ER traffic (GET) complex, which is composed of GET1, GET2 and GET3. Within the complex, GET1 and GET2 form a heterotetramer which is stabilized by phosphatidylinositol binding and which binds to the GET3 homodimer.</text>
</comment>
<keyword evidence="13" id="KW-1185">Reference proteome</keyword>
<feature type="transmembrane region" description="Helical" evidence="10">
    <location>
        <begin position="173"/>
        <end position="190"/>
    </location>
</feature>
<keyword evidence="6 9" id="KW-1133">Transmembrane helix</keyword>
<feature type="transmembrane region" description="Helical" evidence="10">
    <location>
        <begin position="111"/>
        <end position="131"/>
    </location>
</feature>
<dbReference type="STRING" id="418784.A0A2P7Z015"/>
<organism evidence="12 13">
    <name type="scientific">Candidozyma pseudohaemuli</name>
    <dbReference type="NCBI Taxonomy" id="418784"/>
    <lineage>
        <taxon>Eukaryota</taxon>
        <taxon>Fungi</taxon>
        <taxon>Dikarya</taxon>
        <taxon>Ascomycota</taxon>
        <taxon>Saccharomycotina</taxon>
        <taxon>Pichiomycetes</taxon>
        <taxon>Metschnikowiaceae</taxon>
        <taxon>Candidozyma</taxon>
    </lineage>
</organism>
<keyword evidence="7" id="KW-0175">Coiled coil</keyword>
<dbReference type="InterPro" id="IPR029012">
    <property type="entry name" value="Helix_hairpin_bin_sf"/>
</dbReference>
<dbReference type="VEuPathDB" id="FungiDB:C7M61_001240"/>
<comment type="caution">
    <text evidence="9">Lacks conserved residue(s) required for the propagation of feature annotation.</text>
</comment>
<dbReference type="Proteomes" id="UP000241107">
    <property type="component" value="Unassembled WGS sequence"/>
</dbReference>
<evidence type="ECO:0000313" key="13">
    <source>
        <dbReference type="Proteomes" id="UP000241107"/>
    </source>
</evidence>
<gene>
    <name evidence="9" type="primary">GET1</name>
    <name evidence="12" type="ORF">C7M61_001240</name>
</gene>
<evidence type="ECO:0000256" key="5">
    <source>
        <dbReference type="ARBA" id="ARBA00022892"/>
    </source>
</evidence>
<dbReference type="HAMAP" id="MF_03113">
    <property type="entry name" value="Get1"/>
    <property type="match status" value="1"/>
</dbReference>
<evidence type="ECO:0000256" key="1">
    <source>
        <dbReference type="ARBA" id="ARBA00010799"/>
    </source>
</evidence>
<evidence type="ECO:0000256" key="10">
    <source>
        <dbReference type="SAM" id="Phobius"/>
    </source>
</evidence>
<dbReference type="Gene3D" id="1.10.287.660">
    <property type="entry name" value="Helix hairpin bin"/>
    <property type="match status" value="1"/>
</dbReference>
<evidence type="ECO:0000256" key="3">
    <source>
        <dbReference type="ARBA" id="ARBA00022692"/>
    </source>
</evidence>